<reference evidence="1 2" key="1">
    <citation type="submission" date="2014-01" db="EMBL/GenBank/DDBJ databases">
        <title>Draft genome sequencing of Bacillus alcalophilus CGMCC 1.3604.</title>
        <authorList>
            <person name="Yang J."/>
            <person name="Diao L."/>
            <person name="Yang S."/>
        </authorList>
    </citation>
    <scope>NUCLEOTIDE SEQUENCE [LARGE SCALE GENOMIC DNA]</scope>
    <source>
        <strain evidence="1 2">CGMCC 1.3604</strain>
    </source>
</reference>
<evidence type="ECO:0000313" key="2">
    <source>
        <dbReference type="Proteomes" id="UP000297014"/>
    </source>
</evidence>
<sequence>MKARQVNKFVNVLETTAHQFKDWYVKNKTPRNDTIKRTDKTE</sequence>
<dbReference type="Proteomes" id="UP000297014">
    <property type="component" value="Unassembled WGS sequence"/>
</dbReference>
<accession>A0A4S4JXH0</accession>
<dbReference type="EMBL" id="JALP01000191">
    <property type="protein sequence ID" value="THG89946.1"/>
    <property type="molecule type" value="Genomic_DNA"/>
</dbReference>
<protein>
    <submittedName>
        <fullName evidence="1">Uncharacterized protein</fullName>
    </submittedName>
</protein>
<evidence type="ECO:0000313" key="1">
    <source>
        <dbReference type="EMBL" id="THG89946.1"/>
    </source>
</evidence>
<name>A0A4S4JXH0_ALKAL</name>
<comment type="caution">
    <text evidence="1">The sequence shown here is derived from an EMBL/GenBank/DDBJ whole genome shotgun (WGS) entry which is preliminary data.</text>
</comment>
<organism evidence="1 2">
    <name type="scientific">Alkalihalobacillus alcalophilus ATCC 27647 = CGMCC 1.3604</name>
    <dbReference type="NCBI Taxonomy" id="1218173"/>
    <lineage>
        <taxon>Bacteria</taxon>
        <taxon>Bacillati</taxon>
        <taxon>Bacillota</taxon>
        <taxon>Bacilli</taxon>
        <taxon>Bacillales</taxon>
        <taxon>Bacillaceae</taxon>
        <taxon>Alkalihalobacillus</taxon>
    </lineage>
</organism>
<proteinExistence type="predicted"/>
<gene>
    <name evidence="1" type="ORF">AJ85_14375</name>
</gene>
<dbReference type="RefSeq" id="WP_268746791.1">
    <property type="nucleotide sequence ID" value="NZ_ALPT02000012.1"/>
</dbReference>
<dbReference type="AlphaFoldDB" id="A0A4S4JXH0"/>